<dbReference type="CDD" id="cd06223">
    <property type="entry name" value="PRTases_typeI"/>
    <property type="match status" value="1"/>
</dbReference>
<dbReference type="InterPro" id="IPR003594">
    <property type="entry name" value="HATPase_dom"/>
</dbReference>
<keyword evidence="5" id="KW-0418">Kinase</keyword>
<dbReference type="SUPFAM" id="SSF47226">
    <property type="entry name" value="Histidine-containing phosphotransfer domain, HPT domain"/>
    <property type="match status" value="1"/>
</dbReference>
<feature type="domain" description="Response regulatory" evidence="10">
    <location>
        <begin position="1140"/>
        <end position="1257"/>
    </location>
</feature>
<protein>
    <recommendedName>
        <fullName evidence="2">histidine kinase</fullName>
        <ecNumber evidence="2">2.7.13.3</ecNumber>
    </recommendedName>
</protein>
<keyword evidence="6" id="KW-0902">Two-component regulatory system</keyword>
<feature type="domain" description="HPt" evidence="11">
    <location>
        <begin position="4"/>
        <end position="107"/>
    </location>
</feature>
<dbReference type="InterPro" id="IPR005467">
    <property type="entry name" value="His_kinase_dom"/>
</dbReference>
<dbReference type="InterPro" id="IPR036061">
    <property type="entry name" value="CheW-like_dom_sf"/>
</dbReference>
<dbReference type="Gene3D" id="1.20.120.160">
    <property type="entry name" value="HPT domain"/>
    <property type="match status" value="1"/>
</dbReference>
<dbReference type="Gene3D" id="3.30.565.10">
    <property type="entry name" value="Histidine kinase-like ATPase, C-terminal domain"/>
    <property type="match status" value="1"/>
</dbReference>
<dbReference type="EC" id="2.7.13.3" evidence="2"/>
<proteinExistence type="predicted"/>
<evidence type="ECO:0000313" key="13">
    <source>
        <dbReference type="Proteomes" id="UP000625316"/>
    </source>
</evidence>
<evidence type="ECO:0000256" key="4">
    <source>
        <dbReference type="ARBA" id="ARBA00022679"/>
    </source>
</evidence>
<keyword evidence="3 8" id="KW-0597">Phosphoprotein</keyword>
<feature type="modified residue" description="4-aspartylphosphate" evidence="8">
    <location>
        <position position="1190"/>
    </location>
</feature>
<accession>A0A928VK98</accession>
<dbReference type="GO" id="GO:0005737">
    <property type="term" value="C:cytoplasm"/>
    <property type="evidence" value="ECO:0007669"/>
    <property type="project" value="InterPro"/>
</dbReference>
<dbReference type="RefSeq" id="WP_264324108.1">
    <property type="nucleotide sequence ID" value="NZ_JADEXQ010000014.1"/>
</dbReference>
<dbReference type="PROSITE" id="PS50894">
    <property type="entry name" value="HPT"/>
    <property type="match status" value="1"/>
</dbReference>
<evidence type="ECO:0000259" key="11">
    <source>
        <dbReference type="PROSITE" id="PS50894"/>
    </source>
</evidence>
<name>A0A928VK98_9CYAN</name>
<dbReference type="FunFam" id="3.30.565.10:FF:000016">
    <property type="entry name" value="Chemotaxis protein CheA, putative"/>
    <property type="match status" value="1"/>
</dbReference>
<dbReference type="SMART" id="SM00387">
    <property type="entry name" value="HATPase_c"/>
    <property type="match status" value="1"/>
</dbReference>
<gene>
    <name evidence="12" type="ORF">IQ266_05870</name>
</gene>
<keyword evidence="13" id="KW-1185">Reference proteome</keyword>
<dbReference type="GO" id="GO:0006935">
    <property type="term" value="P:chemotaxis"/>
    <property type="evidence" value="ECO:0007669"/>
    <property type="project" value="InterPro"/>
</dbReference>
<dbReference type="InterPro" id="IPR051315">
    <property type="entry name" value="Bact_Chemotaxis_CheA"/>
</dbReference>
<dbReference type="Gene3D" id="2.30.30.40">
    <property type="entry name" value="SH3 Domains"/>
    <property type="match status" value="1"/>
</dbReference>
<dbReference type="Pfam" id="PF01627">
    <property type="entry name" value="Hpt"/>
    <property type="match status" value="1"/>
</dbReference>
<evidence type="ECO:0000256" key="5">
    <source>
        <dbReference type="ARBA" id="ARBA00022777"/>
    </source>
</evidence>
<dbReference type="InterPro" id="IPR008207">
    <property type="entry name" value="Sig_transdc_His_kin_Hpt_dom"/>
</dbReference>
<dbReference type="PANTHER" id="PTHR43395:SF1">
    <property type="entry name" value="CHEMOTAXIS PROTEIN CHEA"/>
    <property type="match status" value="1"/>
</dbReference>
<dbReference type="SMART" id="SM00448">
    <property type="entry name" value="REC"/>
    <property type="match status" value="1"/>
</dbReference>
<dbReference type="Gene3D" id="1.10.287.560">
    <property type="entry name" value="Histidine kinase CheA-like, homodimeric domain"/>
    <property type="match status" value="1"/>
</dbReference>
<dbReference type="Pfam" id="PF02895">
    <property type="entry name" value="H-kinase_dim"/>
    <property type="match status" value="1"/>
</dbReference>
<dbReference type="CDD" id="cd00088">
    <property type="entry name" value="HPT"/>
    <property type="match status" value="1"/>
</dbReference>
<organism evidence="12 13">
    <name type="scientific">Romeriopsis navalis LEGE 11480</name>
    <dbReference type="NCBI Taxonomy" id="2777977"/>
    <lineage>
        <taxon>Bacteria</taxon>
        <taxon>Bacillati</taxon>
        <taxon>Cyanobacteriota</taxon>
        <taxon>Cyanophyceae</taxon>
        <taxon>Leptolyngbyales</taxon>
        <taxon>Leptolyngbyaceae</taxon>
        <taxon>Romeriopsis</taxon>
        <taxon>Romeriopsis navalis</taxon>
    </lineage>
</organism>
<dbReference type="SUPFAM" id="SSF52172">
    <property type="entry name" value="CheY-like"/>
    <property type="match status" value="1"/>
</dbReference>
<dbReference type="InterPro" id="IPR036097">
    <property type="entry name" value="HisK_dim/P_sf"/>
</dbReference>
<dbReference type="PRINTS" id="PR00344">
    <property type="entry name" value="BCTRLSENSOR"/>
</dbReference>
<dbReference type="SMART" id="SM01231">
    <property type="entry name" value="H-kinase_dim"/>
    <property type="match status" value="1"/>
</dbReference>
<evidence type="ECO:0000256" key="1">
    <source>
        <dbReference type="ARBA" id="ARBA00000085"/>
    </source>
</evidence>
<dbReference type="InterPro" id="IPR002545">
    <property type="entry name" value="CheW-lke_dom"/>
</dbReference>
<dbReference type="InterPro" id="IPR036890">
    <property type="entry name" value="HATPase_C_sf"/>
</dbReference>
<dbReference type="EMBL" id="JADEXQ010000014">
    <property type="protein sequence ID" value="MBE9029288.1"/>
    <property type="molecule type" value="Genomic_DNA"/>
</dbReference>
<keyword evidence="4" id="KW-0808">Transferase</keyword>
<dbReference type="InterPro" id="IPR004105">
    <property type="entry name" value="CheA-like_dim"/>
</dbReference>
<dbReference type="InterPro" id="IPR004358">
    <property type="entry name" value="Sig_transdc_His_kin-like_C"/>
</dbReference>
<reference evidence="12" key="1">
    <citation type="submission" date="2020-10" db="EMBL/GenBank/DDBJ databases">
        <authorList>
            <person name="Castelo-Branco R."/>
            <person name="Eusebio N."/>
            <person name="Adriana R."/>
            <person name="Vieira A."/>
            <person name="Brugerolle De Fraissinette N."/>
            <person name="Rezende De Castro R."/>
            <person name="Schneider M.P."/>
            <person name="Vasconcelos V."/>
            <person name="Leao P.N."/>
        </authorList>
    </citation>
    <scope>NUCLEOTIDE SEQUENCE</scope>
    <source>
        <strain evidence="12">LEGE 11480</strain>
    </source>
</reference>
<evidence type="ECO:0000256" key="2">
    <source>
        <dbReference type="ARBA" id="ARBA00012438"/>
    </source>
</evidence>
<dbReference type="SMART" id="SM00073">
    <property type="entry name" value="HPT"/>
    <property type="match status" value="1"/>
</dbReference>
<feature type="modified residue" description="Phosphohistidine" evidence="7">
    <location>
        <position position="50"/>
    </location>
</feature>
<evidence type="ECO:0000256" key="8">
    <source>
        <dbReference type="PROSITE-ProRule" id="PRU00169"/>
    </source>
</evidence>
<evidence type="ECO:0000256" key="3">
    <source>
        <dbReference type="ARBA" id="ARBA00022553"/>
    </source>
</evidence>
<evidence type="ECO:0000313" key="12">
    <source>
        <dbReference type="EMBL" id="MBE9029288.1"/>
    </source>
</evidence>
<dbReference type="InterPro" id="IPR000836">
    <property type="entry name" value="PRTase_dom"/>
</dbReference>
<dbReference type="InterPro" id="IPR011006">
    <property type="entry name" value="CheY-like_superfamily"/>
</dbReference>
<evidence type="ECO:0000256" key="7">
    <source>
        <dbReference type="PROSITE-ProRule" id="PRU00110"/>
    </source>
</evidence>
<dbReference type="PANTHER" id="PTHR43395">
    <property type="entry name" value="SENSOR HISTIDINE KINASE CHEA"/>
    <property type="match status" value="1"/>
</dbReference>
<evidence type="ECO:0000256" key="6">
    <source>
        <dbReference type="ARBA" id="ARBA00023012"/>
    </source>
</evidence>
<dbReference type="Pfam" id="PF02518">
    <property type="entry name" value="HATPase_c"/>
    <property type="match status" value="1"/>
</dbReference>
<dbReference type="PROSITE" id="PS50110">
    <property type="entry name" value="RESPONSE_REGULATORY"/>
    <property type="match status" value="1"/>
</dbReference>
<dbReference type="CDD" id="cd16916">
    <property type="entry name" value="HATPase_CheA-like"/>
    <property type="match status" value="1"/>
</dbReference>
<feature type="domain" description="Histidine kinase" evidence="9">
    <location>
        <begin position="735"/>
        <end position="970"/>
    </location>
</feature>
<dbReference type="Proteomes" id="UP000625316">
    <property type="component" value="Unassembled WGS sequence"/>
</dbReference>
<evidence type="ECO:0000259" key="10">
    <source>
        <dbReference type="PROSITE" id="PS50110"/>
    </source>
</evidence>
<dbReference type="PROSITE" id="PS50109">
    <property type="entry name" value="HIS_KIN"/>
    <property type="match status" value="1"/>
</dbReference>
<dbReference type="SUPFAM" id="SSF47384">
    <property type="entry name" value="Homodimeric domain of signal transducing histidine kinase"/>
    <property type="match status" value="1"/>
</dbReference>
<dbReference type="GO" id="GO:0000155">
    <property type="term" value="F:phosphorelay sensor kinase activity"/>
    <property type="evidence" value="ECO:0007669"/>
    <property type="project" value="InterPro"/>
</dbReference>
<dbReference type="Gene3D" id="3.40.50.2300">
    <property type="match status" value="1"/>
</dbReference>
<dbReference type="SMART" id="SM00260">
    <property type="entry name" value="CheW"/>
    <property type="match status" value="1"/>
</dbReference>
<evidence type="ECO:0000259" key="9">
    <source>
        <dbReference type="PROSITE" id="PS50109"/>
    </source>
</evidence>
<dbReference type="InterPro" id="IPR037006">
    <property type="entry name" value="CheA-like_homodim_sf"/>
</dbReference>
<dbReference type="SUPFAM" id="SSF50341">
    <property type="entry name" value="CheW-like"/>
    <property type="match status" value="1"/>
</dbReference>
<dbReference type="InterPro" id="IPR036641">
    <property type="entry name" value="HPT_dom_sf"/>
</dbReference>
<dbReference type="InterPro" id="IPR001789">
    <property type="entry name" value="Sig_transdc_resp-reg_receiver"/>
</dbReference>
<dbReference type="SUPFAM" id="SSF55874">
    <property type="entry name" value="ATPase domain of HSP90 chaperone/DNA topoisomerase II/histidine kinase"/>
    <property type="match status" value="1"/>
</dbReference>
<dbReference type="AlphaFoldDB" id="A0A928VK98"/>
<sequence length="1276" mass="138316">MQIDSNIRDQAYQFFIQESLEFLQILEEGLLNLQQSHETAEIHAIMRAAHSIKGGAASVGLESIKKIAHQMEDVLRALYKDTVVIDVELEELLLQAYDCLRTPLIQQIQTGENDGEHWLEQSEVVFGQLVEKLGDAMLGESELPTAAELGIDIVQVIFSGDVEEGLTRLESVLADAAHPEIAGELRAQAQVFLGVGELVNLGGFVAIANAVESAIETHPQQARTITALAVADFRAAQKVVLDGDRAQGGSPSAALLQWANAAPGEVPDADAPATNVADVFAALAADALPEIAAGELADSPDSDLAASGDFWSAAAVDEGDTDFDVLETVDFAFGEHDRAESLPAPSDLPDDAALPPANRIDLSTDLSDVDFDADRDALSAAEFDIRDTPDALAATEALSNLDFGALEFDTDSFGEFDLGADLLAEQCDADVMADTPVPLIDPVDPTADLADAPPLDTSARQMLQAETVVESWDLVEAPNASPTNEPNLNRDSPSIESIDAVEALNEGSDLDAELGDLVPDAADPQADFTTDMPSAMPADNALTGLNAMMADMTGEDDAWPDVFALTETAEIPAPAAAVPELPAAVPVVPDRQAAVAAVENAETVSVALRNAPPAPAKPQSAKAAKAVAGDTPVLSNAIRVDLERLDRLNNLVGEMVSQENSSILQNQQLVEILSTVLQRVGRFDHLTRELRGYVDGSQTMHSQLEQSVRAAGVANAEMISEFDPLQMDNYSDLSVLMQETIDEIAQIGEAMRDMTLLTRNAQKTQRHKQQTLREVRSDLLWARMLPIGDILQRFPRMIRDMARKHGKSVALHLSGNTTLVDKGMLERLYDPLVHLVRNGFDHGIETIEQRITLGKPEEASIAIRAYHRGSQIYIEIADDGRGIDTDRVLQKALSKQLITPAVAASMTTEEIYDLLFTPGFSTVDIVSELSGRGVGLDTVRTQIKLLKGNLSVTSEPGQGTTFTLRLPLTLTITKLLVFSVDDHLMSVPVDSLLAIVAAPVDQIQTLKNGQFYHWQEQFIPIYPQSIFADRYILSHQSQEQPNALTLPTKGKVPLLMLAGENQTIALPVDTILYERELAIKPFGKTVTPPPYLYGCTLLGDGSLVPVLDAQMLISSKQAEIVAQRVNFAPPKPVVDIRNATILVIDDSLTTRQTLAAVLQKAGYRVLQAKDGRDGVEQLAQHPEIQAVFCDIEMPRMNGFEFLNSCRQDYDKTLLPVTMLSSRSNEKHRQVAKYMGANEYLTKPFLEPELLEVLTTLLQERAAAITSERELVPPVLA</sequence>
<comment type="catalytic activity">
    <reaction evidence="1">
        <text>ATP + protein L-histidine = ADP + protein N-phospho-L-histidine.</text>
        <dbReference type="EC" id="2.7.13.3"/>
    </reaction>
</comment>
<dbReference type="Pfam" id="PF00072">
    <property type="entry name" value="Response_reg"/>
    <property type="match status" value="1"/>
</dbReference>
<comment type="caution">
    <text evidence="12">The sequence shown here is derived from an EMBL/GenBank/DDBJ whole genome shotgun (WGS) entry which is preliminary data.</text>
</comment>
<dbReference type="Pfam" id="PF01584">
    <property type="entry name" value="CheW"/>
    <property type="match status" value="1"/>
</dbReference>